<reference evidence="1 2" key="1">
    <citation type="submission" date="2016-08" db="EMBL/GenBank/DDBJ databases">
        <authorList>
            <person name="Seilhamer J.J."/>
        </authorList>
    </citation>
    <scope>NUCLEOTIDE SEQUENCE [LARGE SCALE GENOMIC DNA]</scope>
    <source>
        <strain evidence="1 2">A37T2</strain>
    </source>
</reference>
<protein>
    <submittedName>
        <fullName evidence="1">Uncharacterized protein</fullName>
    </submittedName>
</protein>
<dbReference type="Proteomes" id="UP000242818">
    <property type="component" value="Unassembled WGS sequence"/>
</dbReference>
<organism evidence="1 2">
    <name type="scientific">Chitinophaga costaii</name>
    <dbReference type="NCBI Taxonomy" id="1335309"/>
    <lineage>
        <taxon>Bacteria</taxon>
        <taxon>Pseudomonadati</taxon>
        <taxon>Bacteroidota</taxon>
        <taxon>Chitinophagia</taxon>
        <taxon>Chitinophagales</taxon>
        <taxon>Chitinophagaceae</taxon>
        <taxon>Chitinophaga</taxon>
    </lineage>
</organism>
<evidence type="ECO:0000313" key="2">
    <source>
        <dbReference type="Proteomes" id="UP000242818"/>
    </source>
</evidence>
<name>A0A1C4CSF3_9BACT</name>
<gene>
    <name evidence="1" type="ORF">GA0116948_104276</name>
</gene>
<evidence type="ECO:0000313" key="1">
    <source>
        <dbReference type="EMBL" id="SCC22075.1"/>
    </source>
</evidence>
<dbReference type="AlphaFoldDB" id="A0A1C4CSF3"/>
<accession>A0A1C4CSF3</accession>
<keyword evidence="2" id="KW-1185">Reference proteome</keyword>
<sequence>MPPYSCPSMVIMDKLVRIIMVYTQRYLNSACKMPCFIQDMKKLA</sequence>
<proteinExistence type="predicted"/>
<dbReference type="EMBL" id="FMAR01000004">
    <property type="protein sequence ID" value="SCC22075.1"/>
    <property type="molecule type" value="Genomic_DNA"/>
</dbReference>